<dbReference type="GO" id="GO:0016740">
    <property type="term" value="F:transferase activity"/>
    <property type="evidence" value="ECO:0007669"/>
    <property type="project" value="UniProtKB-KW"/>
</dbReference>
<dbReference type="RefSeq" id="WP_185659951.1">
    <property type="nucleotide sequence ID" value="NZ_CAWPOO010000007.1"/>
</dbReference>
<sequence length="326" mass="37517">MEIQFLERSQIDISRWDRCIDDSVNGNPYGFSWYLDHSSGSWGGLVEGDYVSVMPLVWNTRLFGVQQLYQPFFCQQLGVYSEFPVTEERIKAFLGSIPRRFRFVEVQLNERTPFPSLKGVAGKEQFNCVLPLEKSYESLRRNYSESLRRSLKKAAKHGFTLTRSISPQVLLEQYRTYQGPKIGSLDNQLVEMAISIVEEALKRNRGFVLGLNDSEGKLVASAFFLESHGRIISLIPAVTAEGRRLNAMHHLLDSVIRENAGTDKVLDFDGSTIPSIARFFKSFGSQEMPFYRIQLNRLPFWIRWYKSDFVIACKERYARRANPLPS</sequence>
<dbReference type="EMBL" id="JACHVC010000007">
    <property type="protein sequence ID" value="MBC2606068.1"/>
    <property type="molecule type" value="Genomic_DNA"/>
</dbReference>
<dbReference type="InterPro" id="IPR016181">
    <property type="entry name" value="Acyl_CoA_acyltransferase"/>
</dbReference>
<dbReference type="AlphaFoldDB" id="A0A7X1B5K6"/>
<organism evidence="1 2">
    <name type="scientific">Pelagicoccus albus</name>
    <dbReference type="NCBI Taxonomy" id="415222"/>
    <lineage>
        <taxon>Bacteria</taxon>
        <taxon>Pseudomonadati</taxon>
        <taxon>Verrucomicrobiota</taxon>
        <taxon>Opitutia</taxon>
        <taxon>Puniceicoccales</taxon>
        <taxon>Pelagicoccaceae</taxon>
        <taxon>Pelagicoccus</taxon>
    </lineage>
</organism>
<dbReference type="Gene3D" id="3.40.630.30">
    <property type="match status" value="1"/>
</dbReference>
<comment type="caution">
    <text evidence="1">The sequence shown here is derived from an EMBL/GenBank/DDBJ whole genome shotgun (WGS) entry which is preliminary data.</text>
</comment>
<keyword evidence="2" id="KW-1185">Reference proteome</keyword>
<gene>
    <name evidence="1" type="ORF">H5P27_08420</name>
</gene>
<evidence type="ECO:0000313" key="2">
    <source>
        <dbReference type="Proteomes" id="UP000526501"/>
    </source>
</evidence>
<reference evidence="1 2" key="1">
    <citation type="submission" date="2020-07" db="EMBL/GenBank/DDBJ databases">
        <authorList>
            <person name="Feng X."/>
        </authorList>
    </citation>
    <scope>NUCLEOTIDE SEQUENCE [LARGE SCALE GENOMIC DNA]</scope>
    <source>
        <strain evidence="1 2">JCM23202</strain>
    </source>
</reference>
<protein>
    <submittedName>
        <fullName evidence="1">GNAT family N-acetyltransferase</fullName>
    </submittedName>
</protein>
<dbReference type="SUPFAM" id="SSF55729">
    <property type="entry name" value="Acyl-CoA N-acyltransferases (Nat)"/>
    <property type="match status" value="1"/>
</dbReference>
<keyword evidence="1" id="KW-0808">Transferase</keyword>
<name>A0A7X1B5K6_9BACT</name>
<proteinExistence type="predicted"/>
<dbReference type="Proteomes" id="UP000526501">
    <property type="component" value="Unassembled WGS sequence"/>
</dbReference>
<accession>A0A7X1B5K6</accession>
<evidence type="ECO:0000313" key="1">
    <source>
        <dbReference type="EMBL" id="MBC2606068.1"/>
    </source>
</evidence>